<organism evidence="1 2">
    <name type="scientific">Riccia fluitans</name>
    <dbReference type="NCBI Taxonomy" id="41844"/>
    <lineage>
        <taxon>Eukaryota</taxon>
        <taxon>Viridiplantae</taxon>
        <taxon>Streptophyta</taxon>
        <taxon>Embryophyta</taxon>
        <taxon>Marchantiophyta</taxon>
        <taxon>Marchantiopsida</taxon>
        <taxon>Marchantiidae</taxon>
        <taxon>Marchantiales</taxon>
        <taxon>Ricciaceae</taxon>
        <taxon>Riccia</taxon>
    </lineage>
</organism>
<evidence type="ECO:0000313" key="2">
    <source>
        <dbReference type="Proteomes" id="UP001605036"/>
    </source>
</evidence>
<dbReference type="EMBL" id="JBHFFA010000003">
    <property type="protein sequence ID" value="KAL2632616.1"/>
    <property type="molecule type" value="Genomic_DNA"/>
</dbReference>
<proteinExistence type="predicted"/>
<comment type="caution">
    <text evidence="1">The sequence shown here is derived from an EMBL/GenBank/DDBJ whole genome shotgun (WGS) entry which is preliminary data.</text>
</comment>
<protein>
    <submittedName>
        <fullName evidence="1">Uncharacterized protein</fullName>
    </submittedName>
</protein>
<reference evidence="1 2" key="1">
    <citation type="submission" date="2024-09" db="EMBL/GenBank/DDBJ databases">
        <title>Chromosome-scale assembly of Riccia fluitans.</title>
        <authorList>
            <person name="Paukszto L."/>
            <person name="Sawicki J."/>
            <person name="Karawczyk K."/>
            <person name="Piernik-Szablinska J."/>
            <person name="Szczecinska M."/>
            <person name="Mazdziarz M."/>
        </authorList>
    </citation>
    <scope>NUCLEOTIDE SEQUENCE [LARGE SCALE GENOMIC DNA]</scope>
    <source>
        <strain evidence="1">Rf_01</strain>
        <tissue evidence="1">Aerial parts of the thallus</tissue>
    </source>
</reference>
<accession>A0ABD1YPU4</accession>
<keyword evidence="2" id="KW-1185">Reference proteome</keyword>
<dbReference type="AlphaFoldDB" id="A0ABD1YPU4"/>
<sequence>MELFIQHLCRHENLVYRQNYVPQAAIDFFETHVNSQLRRVDLYNMLCKEGLIDPTFIRKAHINFWISELLGREYVKDVNNQLHSAKLVLEEPSMRSKDFEVVLYKDTEYLATIAFVTPFWSRVEIVHEIVID</sequence>
<gene>
    <name evidence="1" type="ORF">R1flu_004095</name>
</gene>
<dbReference type="Proteomes" id="UP001605036">
    <property type="component" value="Unassembled WGS sequence"/>
</dbReference>
<evidence type="ECO:0000313" key="1">
    <source>
        <dbReference type="EMBL" id="KAL2632616.1"/>
    </source>
</evidence>
<name>A0ABD1YPU4_9MARC</name>